<proteinExistence type="predicted"/>
<protein>
    <recommendedName>
        <fullName evidence="2">Replication factor A C-terminal domain-containing protein</fullName>
    </recommendedName>
</protein>
<sequence length="173" mass="19367">MNVLTRQYEGAKHISFCDSSSIEQMDQIDGISSEEEDYEEVNHLQSIKAVTDGQIILVLSTTDYLSCVACSGSIIHISDTLAKCTKCRATMKISNCTSCKSARLLILDNLKKKWNLTAYNEQLEDIIQEASGDSLEEKLLNSNKFTLHYYTATNELRYTIPSRKQPVAPSTSN</sequence>
<dbReference type="AlphaFoldDB" id="A0A1X7U897"/>
<dbReference type="InParanoid" id="A0A1X7U897"/>
<accession>A0A1X7U897</accession>
<dbReference type="EnsemblMetazoa" id="Aqu2.1.24157_001">
    <property type="protein sequence ID" value="Aqu2.1.24157_001"/>
    <property type="gene ID" value="Aqu2.1.24157"/>
</dbReference>
<evidence type="ECO:0008006" key="2">
    <source>
        <dbReference type="Google" id="ProtNLM"/>
    </source>
</evidence>
<evidence type="ECO:0000313" key="1">
    <source>
        <dbReference type="EnsemblMetazoa" id="Aqu2.1.24157_001"/>
    </source>
</evidence>
<organism evidence="1">
    <name type="scientific">Amphimedon queenslandica</name>
    <name type="common">Sponge</name>
    <dbReference type="NCBI Taxonomy" id="400682"/>
    <lineage>
        <taxon>Eukaryota</taxon>
        <taxon>Metazoa</taxon>
        <taxon>Porifera</taxon>
        <taxon>Demospongiae</taxon>
        <taxon>Heteroscleromorpha</taxon>
        <taxon>Haplosclerida</taxon>
        <taxon>Niphatidae</taxon>
        <taxon>Amphimedon</taxon>
    </lineage>
</organism>
<name>A0A1X7U897_AMPQE</name>
<reference evidence="1" key="1">
    <citation type="submission" date="2017-05" db="UniProtKB">
        <authorList>
            <consortium name="EnsemblMetazoa"/>
        </authorList>
    </citation>
    <scope>IDENTIFICATION</scope>
</reference>